<reference evidence="1 2" key="1">
    <citation type="submission" date="2023-07" db="EMBL/GenBank/DDBJ databases">
        <authorList>
            <person name="Peeters C."/>
        </authorList>
    </citation>
    <scope>NUCLEOTIDE SEQUENCE [LARGE SCALE GENOMIC DNA]</scope>
    <source>
        <strain evidence="1 2">LMG 18091</strain>
    </source>
</reference>
<accession>A0AAD2BA09</accession>
<dbReference type="EMBL" id="CATWAF010000012">
    <property type="protein sequence ID" value="CAJ0707623.1"/>
    <property type="molecule type" value="Genomic_DNA"/>
</dbReference>
<keyword evidence="2" id="KW-1185">Reference proteome</keyword>
<dbReference type="Proteomes" id="UP001189915">
    <property type="component" value="Unassembled WGS sequence"/>
</dbReference>
<comment type="caution">
    <text evidence="1">The sequence shown here is derived from an EMBL/GenBank/DDBJ whole genome shotgun (WGS) entry which is preliminary data.</text>
</comment>
<organism evidence="1 2">
    <name type="scientific">Ralstonia wenshanensis</name>
    <dbReference type="NCBI Taxonomy" id="2842456"/>
    <lineage>
        <taxon>Bacteria</taxon>
        <taxon>Pseudomonadati</taxon>
        <taxon>Pseudomonadota</taxon>
        <taxon>Betaproteobacteria</taxon>
        <taxon>Burkholderiales</taxon>
        <taxon>Burkholderiaceae</taxon>
        <taxon>Ralstonia</taxon>
    </lineage>
</organism>
<evidence type="ECO:0000313" key="1">
    <source>
        <dbReference type="EMBL" id="CAJ0707623.1"/>
    </source>
</evidence>
<name>A0AAD2BA09_9RALS</name>
<gene>
    <name evidence="1" type="ORF">LMG18091_05015</name>
</gene>
<protein>
    <submittedName>
        <fullName evidence="1">Uncharacterized protein</fullName>
    </submittedName>
</protein>
<evidence type="ECO:0000313" key="2">
    <source>
        <dbReference type="Proteomes" id="UP001189915"/>
    </source>
</evidence>
<proteinExistence type="predicted"/>
<dbReference type="AlphaFoldDB" id="A0AAD2BA09"/>
<sequence length="43" mass="4898">MSTTATAAANWIVVLTCAYMEYSTWRGISVYRRTVGYESVVWC</sequence>
<dbReference type="RefSeq" id="WP_260804153.1">
    <property type="nucleotide sequence ID" value="NZ_CATWAF010000012.1"/>
</dbReference>